<sequence length="469" mass="50556">MDWMALQGRYAMPPGASARTRRLLALQKVLAGTQYDSLPYPFASERSVSGEYIPLSQRRPSVRTNLCRTVVDEAVSLLFGNTHWPMAVASHESTSKAMNAFAFETGLPAFMMQVATCGSVGSVAIWVEVMGSSPRFSLLETAYLTPDWDQYGALLTVTERYMVSGADLKASGYAVSSDALSSRFWWQRRWTRTGMDVFVPVPAGEEGGDVLDEKRSSIHDLGFVPVVWIRNPGAVSATEPDGECSFEKAIDTVIEADYLLSQAGRGLKYGSDPTLVLKTPEILEGVARQGGAASALTLPPEGDAKLLEINGAAAGAVLAHYRELRQLVLEQLHGNRTHGDRLGAPQSGRAMELMCQPLIWMADRLRGTYGDGGILPLYRMLCRFSAVLSDGLIIGGQVLRDLDPAGLSLHWPAWFAADEAELLPMAKGLGEAVNAGLLSQETAARLYACAAGVADPAAEWTKIMAARAA</sequence>
<accession>A0ABQ1M7H5</accession>
<evidence type="ECO:0000313" key="1">
    <source>
        <dbReference type="EMBL" id="GGC34621.1"/>
    </source>
</evidence>
<name>A0ABQ1M7H5_9PROT</name>
<proteinExistence type="predicted"/>
<evidence type="ECO:0008006" key="3">
    <source>
        <dbReference type="Google" id="ProtNLM"/>
    </source>
</evidence>
<organism evidence="1 2">
    <name type="scientific">Asaia siamensis</name>
    <dbReference type="NCBI Taxonomy" id="110479"/>
    <lineage>
        <taxon>Bacteria</taxon>
        <taxon>Pseudomonadati</taxon>
        <taxon>Pseudomonadota</taxon>
        <taxon>Alphaproteobacteria</taxon>
        <taxon>Acetobacterales</taxon>
        <taxon>Acetobacteraceae</taxon>
        <taxon>Asaia</taxon>
    </lineage>
</organism>
<dbReference type="EMBL" id="BMCH01000005">
    <property type="protein sequence ID" value="GGC34621.1"/>
    <property type="molecule type" value="Genomic_DNA"/>
</dbReference>
<keyword evidence="2" id="KW-1185">Reference proteome</keyword>
<protein>
    <recommendedName>
        <fullName evidence="3">Phage portal protein</fullName>
    </recommendedName>
</protein>
<evidence type="ECO:0000313" key="2">
    <source>
        <dbReference type="Proteomes" id="UP000637769"/>
    </source>
</evidence>
<dbReference type="RefSeq" id="WP_188426659.1">
    <property type="nucleotide sequence ID" value="NZ_BMCH01000005.1"/>
</dbReference>
<comment type="caution">
    <text evidence="1">The sequence shown here is derived from an EMBL/GenBank/DDBJ whole genome shotgun (WGS) entry which is preliminary data.</text>
</comment>
<reference evidence="2" key="1">
    <citation type="journal article" date="2019" name="Int. J. Syst. Evol. Microbiol.">
        <title>The Global Catalogue of Microorganisms (GCM) 10K type strain sequencing project: providing services to taxonomists for standard genome sequencing and annotation.</title>
        <authorList>
            <consortium name="The Broad Institute Genomics Platform"/>
            <consortium name="The Broad Institute Genome Sequencing Center for Infectious Disease"/>
            <person name="Wu L."/>
            <person name="Ma J."/>
        </authorList>
    </citation>
    <scope>NUCLEOTIDE SEQUENCE [LARGE SCALE GENOMIC DNA]</scope>
    <source>
        <strain evidence="2">CCM 7132</strain>
    </source>
</reference>
<dbReference type="Proteomes" id="UP000637769">
    <property type="component" value="Unassembled WGS sequence"/>
</dbReference>
<gene>
    <name evidence="1" type="ORF">GCM10007207_20200</name>
</gene>